<sequence>MTSTVPEPPAVPASAEAEARFAAYLADVAASVDDPKWGEDYRALLNDDPQTQRALFDLAGALAATPGPPPPQVLWTAVAALVLAAALVIVVVGSVS</sequence>
<gene>
    <name evidence="2" type="ORF">Phou_090530</name>
</gene>
<dbReference type="Proteomes" id="UP000482800">
    <property type="component" value="Unassembled WGS sequence"/>
</dbReference>
<dbReference type="EMBL" id="BLPF01000004">
    <property type="protein sequence ID" value="GFJ84873.1"/>
    <property type="molecule type" value="Genomic_DNA"/>
</dbReference>
<evidence type="ECO:0000313" key="3">
    <source>
        <dbReference type="Proteomes" id="UP000482800"/>
    </source>
</evidence>
<keyword evidence="1" id="KW-1133">Transmembrane helix</keyword>
<dbReference type="AlphaFoldDB" id="A0A6V8KI47"/>
<name>A0A6V8KI47_9ACTN</name>
<feature type="transmembrane region" description="Helical" evidence="1">
    <location>
        <begin position="73"/>
        <end position="95"/>
    </location>
</feature>
<evidence type="ECO:0000313" key="2">
    <source>
        <dbReference type="EMBL" id="GFJ84873.1"/>
    </source>
</evidence>
<comment type="caution">
    <text evidence="2">The sequence shown here is derived from an EMBL/GenBank/DDBJ whole genome shotgun (WGS) entry which is preliminary data.</text>
</comment>
<proteinExistence type="predicted"/>
<accession>A0A6V8KI47</accession>
<keyword evidence="1" id="KW-0812">Transmembrane</keyword>
<dbReference type="RefSeq" id="WP_173069653.1">
    <property type="nucleotide sequence ID" value="NZ_BAABGO010000035.1"/>
</dbReference>
<protein>
    <submittedName>
        <fullName evidence="2">Uncharacterized protein</fullName>
    </submittedName>
</protein>
<keyword evidence="3" id="KW-1185">Reference proteome</keyword>
<organism evidence="2 3">
    <name type="scientific">Phytohabitans houttuyneae</name>
    <dbReference type="NCBI Taxonomy" id="1076126"/>
    <lineage>
        <taxon>Bacteria</taxon>
        <taxon>Bacillati</taxon>
        <taxon>Actinomycetota</taxon>
        <taxon>Actinomycetes</taxon>
        <taxon>Micromonosporales</taxon>
        <taxon>Micromonosporaceae</taxon>
    </lineage>
</organism>
<evidence type="ECO:0000256" key="1">
    <source>
        <dbReference type="SAM" id="Phobius"/>
    </source>
</evidence>
<reference evidence="2 3" key="1">
    <citation type="submission" date="2020-03" db="EMBL/GenBank/DDBJ databases">
        <title>Whole genome shotgun sequence of Phytohabitans houttuyneae NBRC 108639.</title>
        <authorList>
            <person name="Komaki H."/>
            <person name="Tamura T."/>
        </authorList>
    </citation>
    <scope>NUCLEOTIDE SEQUENCE [LARGE SCALE GENOMIC DNA]</scope>
    <source>
        <strain evidence="2 3">NBRC 108639</strain>
    </source>
</reference>
<reference evidence="2 3" key="2">
    <citation type="submission" date="2020-03" db="EMBL/GenBank/DDBJ databases">
        <authorList>
            <person name="Ichikawa N."/>
            <person name="Kimura A."/>
            <person name="Kitahashi Y."/>
            <person name="Uohara A."/>
        </authorList>
    </citation>
    <scope>NUCLEOTIDE SEQUENCE [LARGE SCALE GENOMIC DNA]</scope>
    <source>
        <strain evidence="2 3">NBRC 108639</strain>
    </source>
</reference>
<keyword evidence="1" id="KW-0472">Membrane</keyword>